<dbReference type="Proteomes" id="UP000218209">
    <property type="component" value="Unassembled WGS sequence"/>
</dbReference>
<keyword evidence="2" id="KW-1185">Reference proteome</keyword>
<reference evidence="1 2" key="1">
    <citation type="submission" date="2017-03" db="EMBL/GenBank/DDBJ databases">
        <title>WGS assembly of Porphyra umbilicalis.</title>
        <authorList>
            <person name="Brawley S.H."/>
            <person name="Blouin N.A."/>
            <person name="Ficko-Blean E."/>
            <person name="Wheeler G.L."/>
            <person name="Lohr M."/>
            <person name="Goodson H.V."/>
            <person name="Jenkins J.W."/>
            <person name="Blaby-Haas C.E."/>
            <person name="Helliwell K.E."/>
            <person name="Chan C."/>
            <person name="Marriage T."/>
            <person name="Bhattacharya D."/>
            <person name="Klein A.S."/>
            <person name="Badis Y."/>
            <person name="Brodie J."/>
            <person name="Cao Y."/>
            <person name="Collen J."/>
            <person name="Dittami S.M."/>
            <person name="Gachon C.M."/>
            <person name="Green B.R."/>
            <person name="Karpowicz S."/>
            <person name="Kim J.W."/>
            <person name="Kudahl U."/>
            <person name="Lin S."/>
            <person name="Michel G."/>
            <person name="Mittag M."/>
            <person name="Olson B.J."/>
            <person name="Pangilinan J."/>
            <person name="Peng Y."/>
            <person name="Qiu H."/>
            <person name="Shu S."/>
            <person name="Singer J.T."/>
            <person name="Smith A.G."/>
            <person name="Sprecher B.N."/>
            <person name="Wagner V."/>
            <person name="Wang W."/>
            <person name="Wang Z.-Y."/>
            <person name="Yan J."/>
            <person name="Yarish C."/>
            <person name="Zoeuner-Riek S."/>
            <person name="Zhuang Y."/>
            <person name="Zou Y."/>
            <person name="Lindquist E.A."/>
            <person name="Grimwood J."/>
            <person name="Barry K."/>
            <person name="Rokhsar D.S."/>
            <person name="Schmutz J."/>
            <person name="Stiller J.W."/>
            <person name="Grossman A.R."/>
            <person name="Prochnik S.E."/>
        </authorList>
    </citation>
    <scope>NUCLEOTIDE SEQUENCE [LARGE SCALE GENOMIC DNA]</scope>
    <source>
        <strain evidence="1">4086291</strain>
    </source>
</reference>
<proteinExistence type="predicted"/>
<protein>
    <submittedName>
        <fullName evidence="1">Uncharacterized protein</fullName>
    </submittedName>
</protein>
<organism evidence="1 2">
    <name type="scientific">Porphyra umbilicalis</name>
    <name type="common">Purple laver</name>
    <name type="synonym">Red alga</name>
    <dbReference type="NCBI Taxonomy" id="2786"/>
    <lineage>
        <taxon>Eukaryota</taxon>
        <taxon>Rhodophyta</taxon>
        <taxon>Bangiophyceae</taxon>
        <taxon>Bangiales</taxon>
        <taxon>Bangiaceae</taxon>
        <taxon>Porphyra</taxon>
    </lineage>
</organism>
<evidence type="ECO:0000313" key="2">
    <source>
        <dbReference type="Proteomes" id="UP000218209"/>
    </source>
</evidence>
<dbReference type="AlphaFoldDB" id="A0A1X6NYX9"/>
<accession>A0A1X6NYX9</accession>
<evidence type="ECO:0000313" key="1">
    <source>
        <dbReference type="EMBL" id="OSX73745.1"/>
    </source>
</evidence>
<gene>
    <name evidence="1" type="ORF">BU14_0329s0013</name>
</gene>
<name>A0A1X6NYX9_PORUM</name>
<sequence>MVANKVPAAIARFAAATGAGKFTFQAGRNDRATNLVAGLLVFGVCAQAVRGAHQLLLDYGKKDGF</sequence>
<dbReference type="EMBL" id="KV918981">
    <property type="protein sequence ID" value="OSX73745.1"/>
    <property type="molecule type" value="Genomic_DNA"/>
</dbReference>